<evidence type="ECO:0000256" key="2">
    <source>
        <dbReference type="ARBA" id="ARBA00023015"/>
    </source>
</evidence>
<evidence type="ECO:0000313" key="8">
    <source>
        <dbReference type="EMBL" id="AXB43701.1"/>
    </source>
</evidence>
<evidence type="ECO:0000313" key="9">
    <source>
        <dbReference type="Proteomes" id="UP000250434"/>
    </source>
</evidence>
<evidence type="ECO:0000256" key="4">
    <source>
        <dbReference type="ARBA" id="ARBA00023163"/>
    </source>
</evidence>
<sequence length="218" mass="23055">MSAVRVLLVDDQALFREALATLLATRDDIEVVGEAGNGDEALRRSAALAPDVVLMDLRMPVLDGVAATRRLRAEQPGVQVIALTTFDDDEDVFAALRAGALGYLLKDASSAQLVDAVLAAARGESVLQPSVAAKVVARFAQLPDTDPAPRPQPLVVPLSDRELDVLRLLADGHSNREIAGSLFLAEGTVKNHVTSVLAKLGARDRTQAALRARALGLL</sequence>
<dbReference type="RefSeq" id="WP_113692936.1">
    <property type="nucleotide sequence ID" value="NZ_CP015163.1"/>
</dbReference>
<dbReference type="CDD" id="cd17535">
    <property type="entry name" value="REC_NarL-like"/>
    <property type="match status" value="1"/>
</dbReference>
<dbReference type="PANTHER" id="PTHR43214">
    <property type="entry name" value="TWO-COMPONENT RESPONSE REGULATOR"/>
    <property type="match status" value="1"/>
</dbReference>
<dbReference type="Pfam" id="PF00196">
    <property type="entry name" value="GerE"/>
    <property type="match status" value="1"/>
</dbReference>
<dbReference type="GO" id="GO:0000160">
    <property type="term" value="P:phosphorelay signal transduction system"/>
    <property type="evidence" value="ECO:0007669"/>
    <property type="project" value="InterPro"/>
</dbReference>
<dbReference type="SMART" id="SM00448">
    <property type="entry name" value="REC"/>
    <property type="match status" value="1"/>
</dbReference>
<dbReference type="PRINTS" id="PR00038">
    <property type="entry name" value="HTHLUXR"/>
</dbReference>
<evidence type="ECO:0000256" key="1">
    <source>
        <dbReference type="ARBA" id="ARBA00022553"/>
    </source>
</evidence>
<evidence type="ECO:0000256" key="5">
    <source>
        <dbReference type="PROSITE-ProRule" id="PRU00169"/>
    </source>
</evidence>
<dbReference type="SMART" id="SM00421">
    <property type="entry name" value="HTH_LUXR"/>
    <property type="match status" value="1"/>
</dbReference>
<dbReference type="GO" id="GO:0006355">
    <property type="term" value="P:regulation of DNA-templated transcription"/>
    <property type="evidence" value="ECO:0007669"/>
    <property type="project" value="InterPro"/>
</dbReference>
<keyword evidence="4" id="KW-0804">Transcription</keyword>
<keyword evidence="9" id="KW-1185">Reference proteome</keyword>
<keyword evidence="2" id="KW-0805">Transcription regulation</keyword>
<feature type="domain" description="HTH luxR-type" evidence="6">
    <location>
        <begin position="151"/>
        <end position="216"/>
    </location>
</feature>
<evidence type="ECO:0000256" key="3">
    <source>
        <dbReference type="ARBA" id="ARBA00023125"/>
    </source>
</evidence>
<dbReference type="InterPro" id="IPR011006">
    <property type="entry name" value="CheY-like_superfamily"/>
</dbReference>
<dbReference type="CDD" id="cd06170">
    <property type="entry name" value="LuxR_C_like"/>
    <property type="match status" value="1"/>
</dbReference>
<accession>A0A344L6M7</accession>
<gene>
    <name evidence="8" type="ORF">A4R43_15160</name>
</gene>
<dbReference type="PROSITE" id="PS00622">
    <property type="entry name" value="HTH_LUXR_1"/>
    <property type="match status" value="1"/>
</dbReference>
<evidence type="ECO:0000259" key="6">
    <source>
        <dbReference type="PROSITE" id="PS50043"/>
    </source>
</evidence>
<dbReference type="InterPro" id="IPR039420">
    <property type="entry name" value="WalR-like"/>
</dbReference>
<organism evidence="8 9">
    <name type="scientific">Amycolatopsis albispora</name>
    <dbReference type="NCBI Taxonomy" id="1804986"/>
    <lineage>
        <taxon>Bacteria</taxon>
        <taxon>Bacillati</taxon>
        <taxon>Actinomycetota</taxon>
        <taxon>Actinomycetes</taxon>
        <taxon>Pseudonocardiales</taxon>
        <taxon>Pseudonocardiaceae</taxon>
        <taxon>Amycolatopsis</taxon>
    </lineage>
</organism>
<feature type="domain" description="Response regulatory" evidence="7">
    <location>
        <begin position="5"/>
        <end position="121"/>
    </location>
</feature>
<dbReference type="InterPro" id="IPR058245">
    <property type="entry name" value="NreC/VraR/RcsB-like_REC"/>
</dbReference>
<dbReference type="AlphaFoldDB" id="A0A344L6M7"/>
<protein>
    <submittedName>
        <fullName evidence="8">DNA-binding response regulator</fullName>
    </submittedName>
</protein>
<dbReference type="GO" id="GO:0003677">
    <property type="term" value="F:DNA binding"/>
    <property type="evidence" value="ECO:0007669"/>
    <property type="project" value="UniProtKB-KW"/>
</dbReference>
<dbReference type="PROSITE" id="PS50110">
    <property type="entry name" value="RESPONSE_REGULATORY"/>
    <property type="match status" value="1"/>
</dbReference>
<dbReference type="Pfam" id="PF00072">
    <property type="entry name" value="Response_reg"/>
    <property type="match status" value="1"/>
</dbReference>
<feature type="modified residue" description="4-aspartylphosphate" evidence="5">
    <location>
        <position position="56"/>
    </location>
</feature>
<dbReference type="OrthoDB" id="9808843at2"/>
<dbReference type="EMBL" id="CP015163">
    <property type="protein sequence ID" value="AXB43701.1"/>
    <property type="molecule type" value="Genomic_DNA"/>
</dbReference>
<keyword evidence="1 5" id="KW-0597">Phosphoprotein</keyword>
<dbReference type="InterPro" id="IPR001789">
    <property type="entry name" value="Sig_transdc_resp-reg_receiver"/>
</dbReference>
<dbReference type="Proteomes" id="UP000250434">
    <property type="component" value="Chromosome"/>
</dbReference>
<dbReference type="PANTHER" id="PTHR43214:SF24">
    <property type="entry name" value="TRANSCRIPTIONAL REGULATORY PROTEIN NARL-RELATED"/>
    <property type="match status" value="1"/>
</dbReference>
<reference evidence="8 9" key="1">
    <citation type="submission" date="2016-04" db="EMBL/GenBank/DDBJ databases">
        <title>Complete genome sequence and analysis of deep-sea sediment isolate, Amycolatopsis sp. WP1.</title>
        <authorList>
            <person name="Wang H."/>
            <person name="Chen S."/>
            <person name="Wu Q."/>
        </authorList>
    </citation>
    <scope>NUCLEOTIDE SEQUENCE [LARGE SCALE GENOMIC DNA]</scope>
    <source>
        <strain evidence="8 9">WP1</strain>
    </source>
</reference>
<dbReference type="InterPro" id="IPR000792">
    <property type="entry name" value="Tscrpt_reg_LuxR_C"/>
</dbReference>
<dbReference type="SUPFAM" id="SSF52172">
    <property type="entry name" value="CheY-like"/>
    <property type="match status" value="1"/>
</dbReference>
<name>A0A344L6M7_9PSEU</name>
<dbReference type="PROSITE" id="PS50043">
    <property type="entry name" value="HTH_LUXR_2"/>
    <property type="match status" value="1"/>
</dbReference>
<proteinExistence type="predicted"/>
<dbReference type="Gene3D" id="3.40.50.2300">
    <property type="match status" value="1"/>
</dbReference>
<evidence type="ECO:0000259" key="7">
    <source>
        <dbReference type="PROSITE" id="PS50110"/>
    </source>
</evidence>
<keyword evidence="3 8" id="KW-0238">DNA-binding</keyword>
<dbReference type="KEGG" id="aab:A4R43_15160"/>